<comment type="caution">
    <text evidence="2">The sequence shown here is derived from an EMBL/GenBank/DDBJ whole genome shotgun (WGS) entry which is preliminary data.</text>
</comment>
<name>A0AAV0Y011_9HEMI</name>
<feature type="region of interest" description="Disordered" evidence="1">
    <location>
        <begin position="1"/>
        <end position="25"/>
    </location>
</feature>
<evidence type="ECO:0000313" key="2">
    <source>
        <dbReference type="EMBL" id="CAI6374225.1"/>
    </source>
</evidence>
<dbReference type="Proteomes" id="UP001160148">
    <property type="component" value="Unassembled WGS sequence"/>
</dbReference>
<evidence type="ECO:0000256" key="1">
    <source>
        <dbReference type="SAM" id="MobiDB-lite"/>
    </source>
</evidence>
<keyword evidence="3" id="KW-1185">Reference proteome</keyword>
<accession>A0AAV0Y011</accession>
<proteinExistence type="predicted"/>
<evidence type="ECO:0000313" key="3">
    <source>
        <dbReference type="Proteomes" id="UP001160148"/>
    </source>
</evidence>
<sequence length="150" mass="16755">MRSTTISQRSSERRRGQRRPVRSRPRRLTVVADLPSPVRIRERQHVSVLVPKIESMLISAIAAISNSEHGYGNMGGTEMLQTQDADCGVRDDDGGFRPDPARYYPVPTSVEQIRSLYSQVAGSLVLSRRQYFYSTIALKSHASPSVISSH</sequence>
<dbReference type="AlphaFoldDB" id="A0AAV0Y011"/>
<reference evidence="2 3" key="1">
    <citation type="submission" date="2023-01" db="EMBL/GenBank/DDBJ databases">
        <authorList>
            <person name="Whitehead M."/>
        </authorList>
    </citation>
    <scope>NUCLEOTIDE SEQUENCE [LARGE SCALE GENOMIC DNA]</scope>
</reference>
<protein>
    <submittedName>
        <fullName evidence="2">Uncharacterized protein</fullName>
    </submittedName>
</protein>
<feature type="compositionally biased region" description="Basic residues" evidence="1">
    <location>
        <begin position="15"/>
        <end position="25"/>
    </location>
</feature>
<gene>
    <name evidence="2" type="ORF">MEUPH1_LOCUS27868</name>
</gene>
<organism evidence="2 3">
    <name type="scientific">Macrosiphum euphorbiae</name>
    <name type="common">potato aphid</name>
    <dbReference type="NCBI Taxonomy" id="13131"/>
    <lineage>
        <taxon>Eukaryota</taxon>
        <taxon>Metazoa</taxon>
        <taxon>Ecdysozoa</taxon>
        <taxon>Arthropoda</taxon>
        <taxon>Hexapoda</taxon>
        <taxon>Insecta</taxon>
        <taxon>Pterygota</taxon>
        <taxon>Neoptera</taxon>
        <taxon>Paraneoptera</taxon>
        <taxon>Hemiptera</taxon>
        <taxon>Sternorrhyncha</taxon>
        <taxon>Aphidomorpha</taxon>
        <taxon>Aphidoidea</taxon>
        <taxon>Aphididae</taxon>
        <taxon>Macrosiphini</taxon>
        <taxon>Macrosiphum</taxon>
    </lineage>
</organism>
<dbReference type="EMBL" id="CARXXK010001178">
    <property type="protein sequence ID" value="CAI6374225.1"/>
    <property type="molecule type" value="Genomic_DNA"/>
</dbReference>